<gene>
    <name evidence="1" type="ORF">SYN_02413</name>
</gene>
<dbReference type="EMBL" id="CP000252">
    <property type="protein sequence ID" value="ABC78743.1"/>
    <property type="molecule type" value="Genomic_DNA"/>
</dbReference>
<dbReference type="NCBIfam" id="TIGR04114">
    <property type="entry name" value="tSAM_targ_Cxxx"/>
    <property type="match status" value="1"/>
</dbReference>
<dbReference type="OrthoDB" id="1050440at2"/>
<reference evidence="1 2" key="1">
    <citation type="journal article" date="2007" name="Proc. Natl. Acad. Sci. U.S.A.">
        <title>The genome of Syntrophus aciditrophicus: life at the thermodynamic limit of microbial growth.</title>
        <authorList>
            <person name="McInerney M.J."/>
            <person name="Rohlin L."/>
            <person name="Mouttaki H."/>
            <person name="Kim U."/>
            <person name="Krupp R.S."/>
            <person name="Rios-Hernandez L."/>
            <person name="Sieber J."/>
            <person name="Struchtemeyer C.G."/>
            <person name="Bhattacharyya A."/>
            <person name="Campbell J.W."/>
            <person name="Gunsalus R.P."/>
        </authorList>
    </citation>
    <scope>NUCLEOTIDE SEQUENCE [LARGE SCALE GENOMIC DNA]</scope>
    <source>
        <strain evidence="1 2">SB</strain>
    </source>
</reference>
<evidence type="ECO:0000313" key="1">
    <source>
        <dbReference type="EMBL" id="ABC78743.1"/>
    </source>
</evidence>
<name>Q2LXD7_SYNAS</name>
<dbReference type="InterPro" id="IPR026484">
    <property type="entry name" value="Syntroph_Cxxx"/>
</dbReference>
<dbReference type="NCBIfam" id="TIGR04117">
    <property type="entry name" value="Syntroph_Cxxx"/>
    <property type="match status" value="1"/>
</dbReference>
<dbReference type="Proteomes" id="UP000001933">
    <property type="component" value="Chromosome"/>
</dbReference>
<evidence type="ECO:0000313" key="2">
    <source>
        <dbReference type="Proteomes" id="UP000001933"/>
    </source>
</evidence>
<accession>Q2LXD7</accession>
<organism evidence="1 2">
    <name type="scientific">Syntrophus aciditrophicus (strain SB)</name>
    <dbReference type="NCBI Taxonomy" id="56780"/>
    <lineage>
        <taxon>Bacteria</taxon>
        <taxon>Pseudomonadati</taxon>
        <taxon>Thermodesulfobacteriota</taxon>
        <taxon>Syntrophia</taxon>
        <taxon>Syntrophales</taxon>
        <taxon>Syntrophaceae</taxon>
        <taxon>Syntrophus</taxon>
    </lineage>
</organism>
<keyword evidence="2" id="KW-1185">Reference proteome</keyword>
<proteinExistence type="predicted"/>
<dbReference type="HOGENOM" id="CLU_2304624_0_0_7"/>
<dbReference type="KEGG" id="sat:SYN_02413"/>
<protein>
    <submittedName>
        <fullName evidence="1">Hypothetical cytosolic protein</fullName>
    </submittedName>
</protein>
<dbReference type="InterPro" id="IPR026393">
    <property type="entry name" value="tSAM_targ_Cxxx_rpt"/>
</dbReference>
<dbReference type="InParanoid" id="Q2LXD7"/>
<sequence>MDGEDSFRKKMETVYGKTEKVDRRGFFTTVGKAIIPTLGILGLSLMQLSPKPAAADCADTCSGGCSETCQGCTGCTGSCAGECDRTCRDICANSCTVTAE</sequence>
<dbReference type="AlphaFoldDB" id="Q2LXD7"/>
<dbReference type="RefSeq" id="WP_011418759.1">
    <property type="nucleotide sequence ID" value="NC_007759.1"/>
</dbReference>